<proteinExistence type="predicted"/>
<accession>A0ACB7GIA5</accession>
<gene>
    <name evidence="1" type="ORF">MANES_14G164150v8</name>
</gene>
<evidence type="ECO:0000313" key="1">
    <source>
        <dbReference type="EMBL" id="KAG8639721.1"/>
    </source>
</evidence>
<reference evidence="2" key="1">
    <citation type="journal article" date="2016" name="Nat. Biotechnol.">
        <title>Sequencing wild and cultivated cassava and related species reveals extensive interspecific hybridization and genetic diversity.</title>
        <authorList>
            <person name="Bredeson J.V."/>
            <person name="Lyons J.B."/>
            <person name="Prochnik S.E."/>
            <person name="Wu G.A."/>
            <person name="Ha C.M."/>
            <person name="Edsinger-Gonzales E."/>
            <person name="Grimwood J."/>
            <person name="Schmutz J."/>
            <person name="Rabbi I.Y."/>
            <person name="Egesi C."/>
            <person name="Nauluvula P."/>
            <person name="Lebot V."/>
            <person name="Ndunguru J."/>
            <person name="Mkamilo G."/>
            <person name="Bart R.S."/>
            <person name="Setter T.L."/>
            <person name="Gleadow R.M."/>
            <person name="Kulakow P."/>
            <person name="Ferguson M.E."/>
            <person name="Rounsley S."/>
            <person name="Rokhsar D.S."/>
        </authorList>
    </citation>
    <scope>NUCLEOTIDE SEQUENCE [LARGE SCALE GENOMIC DNA]</scope>
    <source>
        <strain evidence="2">cv. AM560-2</strain>
    </source>
</reference>
<dbReference type="Proteomes" id="UP000091857">
    <property type="component" value="Chromosome 14"/>
</dbReference>
<sequence length="94" mass="10964">MQICFIFLILPIPNAVIFWRKKKLLIQEVNNKENHFFIVTCPCIIMDTNSIKVVFPMNTKKTPTDTLSFQYVSSTRASDSSLQKIPLYQLKFPH</sequence>
<organism evidence="1 2">
    <name type="scientific">Manihot esculenta</name>
    <name type="common">Cassava</name>
    <name type="synonym">Jatropha manihot</name>
    <dbReference type="NCBI Taxonomy" id="3983"/>
    <lineage>
        <taxon>Eukaryota</taxon>
        <taxon>Viridiplantae</taxon>
        <taxon>Streptophyta</taxon>
        <taxon>Embryophyta</taxon>
        <taxon>Tracheophyta</taxon>
        <taxon>Spermatophyta</taxon>
        <taxon>Magnoliopsida</taxon>
        <taxon>eudicotyledons</taxon>
        <taxon>Gunneridae</taxon>
        <taxon>Pentapetalae</taxon>
        <taxon>rosids</taxon>
        <taxon>fabids</taxon>
        <taxon>Malpighiales</taxon>
        <taxon>Euphorbiaceae</taxon>
        <taxon>Crotonoideae</taxon>
        <taxon>Manihoteae</taxon>
        <taxon>Manihot</taxon>
    </lineage>
</organism>
<evidence type="ECO:0000313" key="2">
    <source>
        <dbReference type="Proteomes" id="UP000091857"/>
    </source>
</evidence>
<protein>
    <submittedName>
        <fullName evidence="1">Uncharacterized protein</fullName>
    </submittedName>
</protein>
<keyword evidence="2" id="KW-1185">Reference proteome</keyword>
<comment type="caution">
    <text evidence="1">The sequence shown here is derived from an EMBL/GenBank/DDBJ whole genome shotgun (WGS) entry which is preliminary data.</text>
</comment>
<name>A0ACB7GIA5_MANES</name>
<dbReference type="EMBL" id="CM004400">
    <property type="protein sequence ID" value="KAG8639721.1"/>
    <property type="molecule type" value="Genomic_DNA"/>
</dbReference>